<dbReference type="InterPro" id="IPR051128">
    <property type="entry name" value="EgtD_Methyltrsf_superfamily"/>
</dbReference>
<dbReference type="InterPro" id="IPR019257">
    <property type="entry name" value="MeTrfase_dom"/>
</dbReference>
<evidence type="ECO:0000256" key="1">
    <source>
        <dbReference type="ARBA" id="ARBA00022603"/>
    </source>
</evidence>
<comment type="caution">
    <text evidence="4">The sequence shown here is derived from an EMBL/GenBank/DDBJ whole genome shotgun (WGS) entry which is preliminary data.</text>
</comment>
<name>A0A7X5N3P2_XANPE</name>
<evidence type="ECO:0000313" key="4">
    <source>
        <dbReference type="EMBL" id="NEL80717.1"/>
    </source>
</evidence>
<feature type="non-terminal residue" evidence="4">
    <location>
        <position position="102"/>
    </location>
</feature>
<dbReference type="PANTHER" id="PTHR43397:SF1">
    <property type="entry name" value="ERGOTHIONEINE BIOSYNTHESIS PROTEIN 1"/>
    <property type="match status" value="1"/>
</dbReference>
<dbReference type="EMBL" id="JAAGYU010001847">
    <property type="protein sequence ID" value="NEL80717.1"/>
    <property type="molecule type" value="Genomic_DNA"/>
</dbReference>
<gene>
    <name evidence="4" type="ORF">G3W61_31210</name>
</gene>
<feature type="domain" description="Histidine-specific methyltransferase SAM-dependent" evidence="3">
    <location>
        <begin position="1"/>
        <end position="100"/>
    </location>
</feature>
<reference evidence="4 5" key="1">
    <citation type="submission" date="2019-11" db="EMBL/GenBank/DDBJ databases">
        <title>Genome-resolved metagenomics to study the prevalence of co-infection and intraspecific heterogeneity among plant pathogen metapopulations.</title>
        <authorList>
            <person name="Newberry E."/>
            <person name="Bhandari R."/>
            <person name="Kemble J."/>
            <person name="Sikora E."/>
            <person name="Potnis N."/>
        </authorList>
    </citation>
    <scope>NUCLEOTIDE SEQUENCE [LARGE SCALE GENOMIC DNA]</scope>
    <source>
        <strain evidence="4">Xp_Tom_Tuscaloosa_18b</strain>
    </source>
</reference>
<sequence>EFTLNLLARLNREIGSDFDLDGFRHHAVYARERGRIETFLISQRAQRVQVGGKAFEFAEGEAMQVEYSYKYTDARFAELAAAAGLKVTHGWNDAKDWFGLRV</sequence>
<dbReference type="PANTHER" id="PTHR43397">
    <property type="entry name" value="ERGOTHIONEINE BIOSYNTHESIS PROTEIN 1"/>
    <property type="match status" value="1"/>
</dbReference>
<proteinExistence type="predicted"/>
<dbReference type="GO" id="GO:0008168">
    <property type="term" value="F:methyltransferase activity"/>
    <property type="evidence" value="ECO:0007669"/>
    <property type="project" value="UniProtKB-KW"/>
</dbReference>
<accession>A0A7X5N3P2</accession>
<dbReference type="AlphaFoldDB" id="A0A7X5N3P2"/>
<evidence type="ECO:0000259" key="3">
    <source>
        <dbReference type="Pfam" id="PF10017"/>
    </source>
</evidence>
<organism evidence="4 5">
    <name type="scientific">Xanthomonas perforans</name>
    <dbReference type="NCBI Taxonomy" id="442694"/>
    <lineage>
        <taxon>Bacteria</taxon>
        <taxon>Pseudomonadati</taxon>
        <taxon>Pseudomonadota</taxon>
        <taxon>Gammaproteobacteria</taxon>
        <taxon>Lysobacterales</taxon>
        <taxon>Lysobacteraceae</taxon>
        <taxon>Xanthomonas</taxon>
    </lineage>
</organism>
<dbReference type="Proteomes" id="UP000471082">
    <property type="component" value="Unassembled WGS sequence"/>
</dbReference>
<evidence type="ECO:0000313" key="5">
    <source>
        <dbReference type="Proteomes" id="UP000471082"/>
    </source>
</evidence>
<keyword evidence="1 4" id="KW-0489">Methyltransferase</keyword>
<keyword evidence="2 4" id="KW-0808">Transferase</keyword>
<dbReference type="Pfam" id="PF10017">
    <property type="entry name" value="Methyltransf_33"/>
    <property type="match status" value="1"/>
</dbReference>
<feature type="non-terminal residue" evidence="4">
    <location>
        <position position="1"/>
    </location>
</feature>
<evidence type="ECO:0000256" key="2">
    <source>
        <dbReference type="ARBA" id="ARBA00022679"/>
    </source>
</evidence>
<protein>
    <submittedName>
        <fullName evidence="4">L-histidine N(Alpha)-methyltransferase</fullName>
    </submittedName>
</protein>
<dbReference type="GO" id="GO:0032259">
    <property type="term" value="P:methylation"/>
    <property type="evidence" value="ECO:0007669"/>
    <property type="project" value="UniProtKB-KW"/>
</dbReference>